<dbReference type="Proteomes" id="UP000053097">
    <property type="component" value="Unassembled WGS sequence"/>
</dbReference>
<dbReference type="AlphaFoldDB" id="A0A026W7T0"/>
<evidence type="ECO:0000313" key="2">
    <source>
        <dbReference type="Proteomes" id="UP000053097"/>
    </source>
</evidence>
<organism evidence="1 2">
    <name type="scientific">Ooceraea biroi</name>
    <name type="common">Clonal raider ant</name>
    <name type="synonym">Cerapachys biroi</name>
    <dbReference type="NCBI Taxonomy" id="2015173"/>
    <lineage>
        <taxon>Eukaryota</taxon>
        <taxon>Metazoa</taxon>
        <taxon>Ecdysozoa</taxon>
        <taxon>Arthropoda</taxon>
        <taxon>Hexapoda</taxon>
        <taxon>Insecta</taxon>
        <taxon>Pterygota</taxon>
        <taxon>Neoptera</taxon>
        <taxon>Endopterygota</taxon>
        <taxon>Hymenoptera</taxon>
        <taxon>Apocrita</taxon>
        <taxon>Aculeata</taxon>
        <taxon>Formicoidea</taxon>
        <taxon>Formicidae</taxon>
        <taxon>Dorylinae</taxon>
        <taxon>Ooceraea</taxon>
    </lineage>
</organism>
<proteinExistence type="predicted"/>
<keyword evidence="2" id="KW-1185">Reference proteome</keyword>
<name>A0A026W7T0_OOCBI</name>
<gene>
    <name evidence="1" type="ORF">X777_08875</name>
</gene>
<sequence length="109" mass="12478">QSKRNRTKKTNSTRLDGWPLWRGRVALAPSLSLSRISSFVHIHTHHTFSLSLSLSLFLAVSRDRVCVYIYIYTRPCFLFLAVSRDRVCRNTDPPSCVFSSISWSRAMSG</sequence>
<dbReference type="EMBL" id="KK107373">
    <property type="protein sequence ID" value="EZA51691.1"/>
    <property type="molecule type" value="Genomic_DNA"/>
</dbReference>
<reference evidence="1 2" key="1">
    <citation type="journal article" date="2014" name="Curr. Biol.">
        <title>The genome of the clonal raider ant Cerapachys biroi.</title>
        <authorList>
            <person name="Oxley P.R."/>
            <person name="Ji L."/>
            <person name="Fetter-Pruneda I."/>
            <person name="McKenzie S.K."/>
            <person name="Li C."/>
            <person name="Hu H."/>
            <person name="Zhang G."/>
            <person name="Kronauer D.J."/>
        </authorList>
    </citation>
    <scope>NUCLEOTIDE SEQUENCE [LARGE SCALE GENOMIC DNA]</scope>
</reference>
<evidence type="ECO:0000313" key="1">
    <source>
        <dbReference type="EMBL" id="EZA51691.1"/>
    </source>
</evidence>
<protein>
    <submittedName>
        <fullName evidence="1">Uncharacterized protein</fullName>
    </submittedName>
</protein>
<accession>A0A026W7T0</accession>
<feature type="non-terminal residue" evidence="1">
    <location>
        <position position="1"/>
    </location>
</feature>